<dbReference type="InterPro" id="IPR051835">
    <property type="entry name" value="RAC1-GEF"/>
</dbReference>
<reference evidence="2" key="1">
    <citation type="submission" date="2025-08" db="UniProtKB">
        <authorList>
            <consortium name="Ensembl"/>
        </authorList>
    </citation>
    <scope>IDENTIFICATION</scope>
</reference>
<dbReference type="InterPro" id="IPR018980">
    <property type="entry name" value="FERM_PH-like_C"/>
</dbReference>
<dbReference type="InterPro" id="IPR011993">
    <property type="entry name" value="PH-like_dom_sf"/>
</dbReference>
<organism evidence="2 3">
    <name type="scientific">Sinocyclocheilus grahami</name>
    <name type="common">Dianchi golden-line fish</name>
    <name type="synonym">Barbus grahami</name>
    <dbReference type="NCBI Taxonomy" id="75366"/>
    <lineage>
        <taxon>Eukaryota</taxon>
        <taxon>Metazoa</taxon>
        <taxon>Chordata</taxon>
        <taxon>Craniata</taxon>
        <taxon>Vertebrata</taxon>
        <taxon>Euteleostomi</taxon>
        <taxon>Actinopterygii</taxon>
        <taxon>Neopterygii</taxon>
        <taxon>Teleostei</taxon>
        <taxon>Ostariophysi</taxon>
        <taxon>Cypriniformes</taxon>
        <taxon>Cyprinidae</taxon>
        <taxon>Cyprininae</taxon>
        <taxon>Sinocyclocheilus</taxon>
    </lineage>
</organism>
<name>A0A672QRX0_SINGR</name>
<evidence type="ECO:0000259" key="1">
    <source>
        <dbReference type="PROSITE" id="PS50057"/>
    </source>
</evidence>
<dbReference type="Proteomes" id="UP000472262">
    <property type="component" value="Unassembled WGS sequence"/>
</dbReference>
<dbReference type="InParanoid" id="A0A672QRX0"/>
<dbReference type="GO" id="GO:0005085">
    <property type="term" value="F:guanyl-nucleotide exchange factor activity"/>
    <property type="evidence" value="ECO:0007669"/>
    <property type="project" value="TreeGrafter"/>
</dbReference>
<dbReference type="Ensembl" id="ENSSGRT00000083994.1">
    <property type="protein sequence ID" value="ENSSGRP00000078879.1"/>
    <property type="gene ID" value="ENSSGRG00000039939.1"/>
</dbReference>
<dbReference type="Gene3D" id="2.30.29.30">
    <property type="entry name" value="Pleckstrin-homology domain (PH domain)/Phosphotyrosine-binding domain (PTB)"/>
    <property type="match status" value="1"/>
</dbReference>
<protein>
    <recommendedName>
        <fullName evidence="1">FERM domain-containing protein</fullName>
    </recommendedName>
</protein>
<dbReference type="SMART" id="SM01196">
    <property type="entry name" value="FERM_C"/>
    <property type="match status" value="1"/>
</dbReference>
<dbReference type="PANTHER" id="PTHR45858">
    <property type="entry name" value="FERM DOMAIN CONTAINING PROTEIN"/>
    <property type="match status" value="1"/>
</dbReference>
<feature type="domain" description="FERM" evidence="1">
    <location>
        <begin position="1"/>
        <end position="216"/>
    </location>
</feature>
<evidence type="ECO:0000313" key="3">
    <source>
        <dbReference type="Proteomes" id="UP000472262"/>
    </source>
</evidence>
<dbReference type="AlphaFoldDB" id="A0A672QRX0"/>
<dbReference type="Pfam" id="PF09380">
    <property type="entry name" value="FERM_C"/>
    <property type="match status" value="1"/>
</dbReference>
<evidence type="ECO:0000313" key="2">
    <source>
        <dbReference type="Ensembl" id="ENSSGRP00000078879.1"/>
    </source>
</evidence>
<dbReference type="PROSITE" id="PS50057">
    <property type="entry name" value="FERM_3"/>
    <property type="match status" value="1"/>
</dbReference>
<dbReference type="FunFam" id="2.30.29.30:FF:000002">
    <property type="entry name" value="Band 4.1-like protein 5 isoform 1"/>
    <property type="match status" value="1"/>
</dbReference>
<keyword evidence="3" id="KW-1185">Reference proteome</keyword>
<dbReference type="SUPFAM" id="SSF50729">
    <property type="entry name" value="PH domain-like"/>
    <property type="match status" value="1"/>
</dbReference>
<sequence>MSCRRKQPELFKSENTRKPQKDSLLALRVIFLDDSEHAFEMEQRVLGKDFFNAVCRHLKLHSFLCVFFKSCPKLLNGFYKNVGQSPAEADGQLLEVARKLDMYGIRPHAASDGEDMRINLAVTHSGVLVFQGNTKINTFSWANIRKLSFKRKHFLIKLHNGISYWKISWINIHGPCLCGMRNKSEKWFCFAMASRDVCKAFWKTCVEYHAFFRLSEEPKGKQKSLLYSKGSCFRYR</sequence>
<accession>A0A672QRX0</accession>
<dbReference type="InterPro" id="IPR000299">
    <property type="entry name" value="FERM_domain"/>
</dbReference>
<proteinExistence type="predicted"/>
<reference evidence="2" key="2">
    <citation type="submission" date="2025-09" db="UniProtKB">
        <authorList>
            <consortium name="Ensembl"/>
        </authorList>
    </citation>
    <scope>IDENTIFICATION</scope>
</reference>
<dbReference type="PANTHER" id="PTHR45858:SF1">
    <property type="entry name" value="FERM DOMAIN-CONTAINING PROTEIN 7"/>
    <property type="match status" value="1"/>
</dbReference>
<dbReference type="Gene3D" id="3.10.20.90">
    <property type="entry name" value="Phosphatidylinositol 3-kinase Catalytic Subunit, Chain A, domain 1"/>
    <property type="match status" value="1"/>
</dbReference>